<dbReference type="EMBL" id="GGEC01060392">
    <property type="protein sequence ID" value="MBX40876.1"/>
    <property type="molecule type" value="Transcribed_RNA"/>
</dbReference>
<evidence type="ECO:0000313" key="1">
    <source>
        <dbReference type="EMBL" id="MBX40876.1"/>
    </source>
</evidence>
<name>A0A2P2NEE8_RHIMU</name>
<protein>
    <submittedName>
        <fullName evidence="1">Uncharacterized protein</fullName>
    </submittedName>
</protein>
<reference evidence="1" key="1">
    <citation type="submission" date="2018-02" db="EMBL/GenBank/DDBJ databases">
        <title>Rhizophora mucronata_Transcriptome.</title>
        <authorList>
            <person name="Meera S.P."/>
            <person name="Sreeshan A."/>
            <person name="Augustine A."/>
        </authorList>
    </citation>
    <scope>NUCLEOTIDE SEQUENCE</scope>
    <source>
        <tissue evidence="1">Leaf</tissue>
    </source>
</reference>
<accession>A0A2P2NEE8</accession>
<organism evidence="1">
    <name type="scientific">Rhizophora mucronata</name>
    <name type="common">Asiatic mangrove</name>
    <dbReference type="NCBI Taxonomy" id="61149"/>
    <lineage>
        <taxon>Eukaryota</taxon>
        <taxon>Viridiplantae</taxon>
        <taxon>Streptophyta</taxon>
        <taxon>Embryophyta</taxon>
        <taxon>Tracheophyta</taxon>
        <taxon>Spermatophyta</taxon>
        <taxon>Magnoliopsida</taxon>
        <taxon>eudicotyledons</taxon>
        <taxon>Gunneridae</taxon>
        <taxon>Pentapetalae</taxon>
        <taxon>rosids</taxon>
        <taxon>fabids</taxon>
        <taxon>Malpighiales</taxon>
        <taxon>Rhizophoraceae</taxon>
        <taxon>Rhizophora</taxon>
    </lineage>
</organism>
<proteinExistence type="predicted"/>
<sequence length="11" mass="1415">MKLVTRYELVY</sequence>